<accession>A0A7H0Y403</accession>
<proteinExistence type="predicted"/>
<evidence type="ECO:0000313" key="1">
    <source>
        <dbReference type="EMBL" id="QNR65811.1"/>
    </source>
</evidence>
<protein>
    <recommendedName>
        <fullName evidence="3">Flagellar protein</fullName>
    </recommendedName>
</protein>
<dbReference type="AlphaFoldDB" id="A0A7H0Y403"/>
<sequence>MEIHTSNCPKCGSVFRQNLRNLCNTCIQEENIFLDRCSNYLWKHPSTHTRQLSDVTGTPIELLTDWVRAGKFPSTYSQLDYPCESCRSPIYAGRLCHSCLGTFRSAALDIQTRVPRRATAALFSVAGRVKGY</sequence>
<dbReference type="EMBL" id="CP061172">
    <property type="protein sequence ID" value="QNR65811.1"/>
    <property type="molecule type" value="Genomic_DNA"/>
</dbReference>
<reference evidence="1 2" key="1">
    <citation type="submission" date="2020-09" db="EMBL/GenBank/DDBJ databases">
        <title>Characterization of Paenibacillus peoriae strain ZF390 with broad-spectrum antimicrobial activity as a potential biocontrol agent.</title>
        <authorList>
            <person name="Li L."/>
            <person name="Zhao Y."/>
            <person name="Li B."/>
            <person name="Xie X."/>
        </authorList>
    </citation>
    <scope>NUCLEOTIDE SEQUENCE [LARGE SCALE GENOMIC DNA]</scope>
    <source>
        <strain evidence="1 2">ZF390</strain>
    </source>
</reference>
<name>A0A7H0Y403_9BACL</name>
<organism evidence="1 2">
    <name type="scientific">Paenibacillus peoriae</name>
    <dbReference type="NCBI Taxonomy" id="59893"/>
    <lineage>
        <taxon>Bacteria</taxon>
        <taxon>Bacillati</taxon>
        <taxon>Bacillota</taxon>
        <taxon>Bacilli</taxon>
        <taxon>Bacillales</taxon>
        <taxon>Paenibacillaceae</taxon>
        <taxon>Paenibacillus</taxon>
    </lineage>
</organism>
<dbReference type="Proteomes" id="UP000516384">
    <property type="component" value="Chromosome"/>
</dbReference>
<gene>
    <name evidence="1" type="ORF">IAQ67_18255</name>
</gene>
<evidence type="ECO:0008006" key="3">
    <source>
        <dbReference type="Google" id="ProtNLM"/>
    </source>
</evidence>
<evidence type="ECO:0000313" key="2">
    <source>
        <dbReference type="Proteomes" id="UP000516384"/>
    </source>
</evidence>